<dbReference type="Gene3D" id="3.90.226.10">
    <property type="entry name" value="2-enoyl-CoA Hydratase, Chain A, domain 1"/>
    <property type="match status" value="1"/>
</dbReference>
<dbReference type="InterPro" id="IPR001753">
    <property type="entry name" value="Enoyl-CoA_hydra/iso"/>
</dbReference>
<accession>A0A1I2BE42</accession>
<proteinExistence type="inferred from homology"/>
<dbReference type="InterPro" id="IPR029045">
    <property type="entry name" value="ClpP/crotonase-like_dom_sf"/>
</dbReference>
<evidence type="ECO:0000313" key="4">
    <source>
        <dbReference type="Proteomes" id="UP000199516"/>
    </source>
</evidence>
<organism evidence="3 4">
    <name type="scientific">Alteribacillus iranensis</name>
    <dbReference type="NCBI Taxonomy" id="930128"/>
    <lineage>
        <taxon>Bacteria</taxon>
        <taxon>Bacillati</taxon>
        <taxon>Bacillota</taxon>
        <taxon>Bacilli</taxon>
        <taxon>Bacillales</taxon>
        <taxon>Bacillaceae</taxon>
        <taxon>Alteribacillus</taxon>
    </lineage>
</organism>
<dbReference type="PANTHER" id="PTHR43802:SF1">
    <property type="entry name" value="IP11341P-RELATED"/>
    <property type="match status" value="1"/>
</dbReference>
<comment type="similarity">
    <text evidence="1 2">Belongs to the enoyl-CoA hydratase/isomerase family.</text>
</comment>
<dbReference type="EMBL" id="FONT01000002">
    <property type="protein sequence ID" value="SFE53420.1"/>
    <property type="molecule type" value="Genomic_DNA"/>
</dbReference>
<evidence type="ECO:0000256" key="1">
    <source>
        <dbReference type="ARBA" id="ARBA00005254"/>
    </source>
</evidence>
<dbReference type="SUPFAM" id="SSF52096">
    <property type="entry name" value="ClpP/crotonase"/>
    <property type="match status" value="1"/>
</dbReference>
<dbReference type="InterPro" id="IPR018376">
    <property type="entry name" value="Enoyl-CoA_hyd/isom_CS"/>
</dbReference>
<sequence>MKMEITKKYETVDYEVKGNVAIVTMDRPKQINSINKQITIDVKAALDEADKNKEVHAVILTGAGNNFSAGVDLKEVFDMPSPIGEEPSEVWRDHLEDMLTVSLKMWNLRMPVIAAVDGYALGGAADWVLSADVAIASDKVTFGEPEIRFGAAPPTLMMPWVLGMRKAKELLYTGDSVDAEEGHRIGVFNRVVPQEDLMEESLAMAEKMAKIPPSALKITKTTINKIYEMMNIRESLDYNLEAAISMFFLNTEREVSDVGQAIKTEGLKKFLQEANKDFE</sequence>
<dbReference type="AlphaFoldDB" id="A0A1I2BE42"/>
<keyword evidence="4" id="KW-1185">Reference proteome</keyword>
<dbReference type="PANTHER" id="PTHR43802">
    <property type="entry name" value="ENOYL-COA HYDRATASE"/>
    <property type="match status" value="1"/>
</dbReference>
<name>A0A1I2BE42_9BACI</name>
<protein>
    <submittedName>
        <fullName evidence="3">Enoyl-CoA hydratase</fullName>
    </submittedName>
</protein>
<dbReference type="Proteomes" id="UP000199516">
    <property type="component" value="Unassembled WGS sequence"/>
</dbReference>
<dbReference type="Pfam" id="PF00378">
    <property type="entry name" value="ECH_1"/>
    <property type="match status" value="1"/>
</dbReference>
<reference evidence="3 4" key="1">
    <citation type="submission" date="2016-10" db="EMBL/GenBank/DDBJ databases">
        <authorList>
            <person name="de Groot N.N."/>
        </authorList>
    </citation>
    <scope>NUCLEOTIDE SEQUENCE [LARGE SCALE GENOMIC DNA]</scope>
    <source>
        <strain evidence="3 4">DSM 23995</strain>
    </source>
</reference>
<evidence type="ECO:0000256" key="2">
    <source>
        <dbReference type="RuleBase" id="RU003707"/>
    </source>
</evidence>
<dbReference type="PROSITE" id="PS00166">
    <property type="entry name" value="ENOYL_COA_HYDRATASE"/>
    <property type="match status" value="1"/>
</dbReference>
<gene>
    <name evidence="3" type="ORF">SAMN05192532_102201</name>
</gene>
<dbReference type="GO" id="GO:0003824">
    <property type="term" value="F:catalytic activity"/>
    <property type="evidence" value="ECO:0007669"/>
    <property type="project" value="InterPro"/>
</dbReference>
<dbReference type="STRING" id="930128.SAMN05192532_102201"/>
<dbReference type="OrthoDB" id="9807606at2"/>
<evidence type="ECO:0000313" key="3">
    <source>
        <dbReference type="EMBL" id="SFE53420.1"/>
    </source>
</evidence>
<dbReference type="CDD" id="cd06558">
    <property type="entry name" value="crotonase-like"/>
    <property type="match status" value="1"/>
</dbReference>